<name>A0A544QWF9_9FIRM</name>
<dbReference type="Proteomes" id="UP000317863">
    <property type="component" value="Unassembled WGS sequence"/>
</dbReference>
<sequence>MTTTNNKKNWKKIILRKETIIPFVVGIIIGAFIFNDSSSIAEYQAQIEEKDSKIQELQAKVDEAAPWFEMTAAEQAKKEAQLQAEKEAQEKAEAEKQEAERKKREEEAKKGYETGITFEQLARTPDDYLAKKVKFSGKVVQSMEDGTSVTIRLAVDGDYDKIILGSYDSSIISERILEEDYITVYGLSTGIYTYESTMGASISVPSMTIDKISR</sequence>
<feature type="transmembrane region" description="Helical" evidence="2">
    <location>
        <begin position="20"/>
        <end position="37"/>
    </location>
</feature>
<dbReference type="AlphaFoldDB" id="A0A544QWF9"/>
<evidence type="ECO:0000313" key="3">
    <source>
        <dbReference type="EMBL" id="TQQ85038.1"/>
    </source>
</evidence>
<keyword evidence="2" id="KW-1133">Transmembrane helix</keyword>
<accession>A0A544QWF9</accession>
<protein>
    <submittedName>
        <fullName evidence="3">Toxin regulator</fullName>
    </submittedName>
</protein>
<dbReference type="OrthoDB" id="1650483at2"/>
<evidence type="ECO:0000256" key="1">
    <source>
        <dbReference type="SAM" id="MobiDB-lite"/>
    </source>
</evidence>
<dbReference type="EMBL" id="SGJB01000005">
    <property type="protein sequence ID" value="TQQ85038.1"/>
    <property type="molecule type" value="Genomic_DNA"/>
</dbReference>
<gene>
    <name evidence="3" type="ORF">EXD82_03555</name>
</gene>
<comment type="caution">
    <text evidence="3">The sequence shown here is derived from an EMBL/GenBank/DDBJ whole genome shotgun (WGS) entry which is preliminary data.</text>
</comment>
<organism evidence="3 4">
    <name type="scientific">Peptacetobacter hominis</name>
    <dbReference type="NCBI Taxonomy" id="2743610"/>
    <lineage>
        <taxon>Bacteria</taxon>
        <taxon>Bacillati</taxon>
        <taxon>Bacillota</taxon>
        <taxon>Clostridia</taxon>
        <taxon>Peptostreptococcales</taxon>
        <taxon>Peptostreptococcaceae</taxon>
        <taxon>Peptacetobacter</taxon>
    </lineage>
</organism>
<feature type="region of interest" description="Disordered" evidence="1">
    <location>
        <begin position="83"/>
        <end position="109"/>
    </location>
</feature>
<keyword evidence="4" id="KW-1185">Reference proteome</keyword>
<proteinExistence type="predicted"/>
<evidence type="ECO:0000256" key="2">
    <source>
        <dbReference type="SAM" id="Phobius"/>
    </source>
</evidence>
<evidence type="ECO:0000313" key="4">
    <source>
        <dbReference type="Proteomes" id="UP000317863"/>
    </source>
</evidence>
<keyword evidence="2" id="KW-0472">Membrane</keyword>
<keyword evidence="2" id="KW-0812">Transmembrane</keyword>
<reference evidence="3 4" key="1">
    <citation type="submission" date="2019-02" db="EMBL/GenBank/DDBJ databases">
        <title>Peptostreptococcaceae bacterium ZHW00191 nov., a new bacterium isolated from the human gut.</title>
        <authorList>
            <person name="Zhou H.-W."/>
            <person name="Chen X.-J."/>
        </authorList>
    </citation>
    <scope>NUCLEOTIDE SEQUENCE [LARGE SCALE GENOMIC DNA]</scope>
    <source>
        <strain evidence="3 4">ZHW00191</strain>
    </source>
</reference>